<feature type="region of interest" description="Disordered" evidence="1">
    <location>
        <begin position="74"/>
        <end position="98"/>
    </location>
</feature>
<dbReference type="AlphaFoldDB" id="A0A135SIS8"/>
<dbReference type="Proteomes" id="UP000070328">
    <property type="component" value="Unassembled WGS sequence"/>
</dbReference>
<comment type="caution">
    <text evidence="3">The sequence shown here is derived from an EMBL/GenBank/DDBJ whole genome shotgun (WGS) entry which is preliminary data.</text>
</comment>
<feature type="compositionally biased region" description="Polar residues" evidence="1">
    <location>
        <begin position="74"/>
        <end position="97"/>
    </location>
</feature>
<dbReference type="EMBL" id="JFBX01000554">
    <property type="protein sequence ID" value="KXH35809.1"/>
    <property type="molecule type" value="Genomic_DNA"/>
</dbReference>
<evidence type="ECO:0000313" key="3">
    <source>
        <dbReference type="EMBL" id="KXH35809.1"/>
    </source>
</evidence>
<feature type="domain" description="C2H2-type" evidence="2">
    <location>
        <begin position="14"/>
        <end position="37"/>
    </location>
</feature>
<name>A0A135SIS8_9PEZI</name>
<evidence type="ECO:0000259" key="2">
    <source>
        <dbReference type="PROSITE" id="PS00028"/>
    </source>
</evidence>
<protein>
    <recommendedName>
        <fullName evidence="2">C2H2-type domain-containing protein</fullName>
    </recommendedName>
</protein>
<evidence type="ECO:0000313" key="4">
    <source>
        <dbReference type="Proteomes" id="UP000070328"/>
    </source>
</evidence>
<sequence>MSAAETRIPGRYYCQEPGCESAYSTQFNLNRHVLTIHREKIREPCGVVRANHASNSRRHQKTCKKCREILSSPLTSGQQNGTGTPASAPNSTIQTPSHDAALNPYEVEIEFGFIENILECETLPLMGKLSANVDTKLTFN</sequence>
<keyword evidence="4" id="KW-1185">Reference proteome</keyword>
<proteinExistence type="predicted"/>
<dbReference type="PROSITE" id="PS00028">
    <property type="entry name" value="ZINC_FINGER_C2H2_1"/>
    <property type="match status" value="1"/>
</dbReference>
<evidence type="ECO:0000256" key="1">
    <source>
        <dbReference type="SAM" id="MobiDB-lite"/>
    </source>
</evidence>
<accession>A0A135SIS8</accession>
<dbReference type="InterPro" id="IPR013087">
    <property type="entry name" value="Znf_C2H2_type"/>
</dbReference>
<reference evidence="3 4" key="1">
    <citation type="submission" date="2014-02" db="EMBL/GenBank/DDBJ databases">
        <title>The genome sequence of Colletotrichum simmondsii CBS122122.</title>
        <authorList>
            <person name="Baroncelli R."/>
            <person name="Thon M.R."/>
        </authorList>
    </citation>
    <scope>NUCLEOTIDE SEQUENCE [LARGE SCALE GENOMIC DNA]</scope>
    <source>
        <strain evidence="3 4">CBS122122</strain>
    </source>
</reference>
<dbReference type="Gene3D" id="3.30.160.60">
    <property type="entry name" value="Classic Zinc Finger"/>
    <property type="match status" value="1"/>
</dbReference>
<gene>
    <name evidence="3" type="ORF">CSIM01_00523</name>
</gene>
<organism evidence="3 4">
    <name type="scientific">Colletotrichum simmondsii</name>
    <dbReference type="NCBI Taxonomy" id="703756"/>
    <lineage>
        <taxon>Eukaryota</taxon>
        <taxon>Fungi</taxon>
        <taxon>Dikarya</taxon>
        <taxon>Ascomycota</taxon>
        <taxon>Pezizomycotina</taxon>
        <taxon>Sordariomycetes</taxon>
        <taxon>Hypocreomycetidae</taxon>
        <taxon>Glomerellales</taxon>
        <taxon>Glomerellaceae</taxon>
        <taxon>Colletotrichum</taxon>
        <taxon>Colletotrichum acutatum species complex</taxon>
    </lineage>
</organism>